<dbReference type="InterPro" id="IPR036869">
    <property type="entry name" value="J_dom_sf"/>
</dbReference>
<feature type="coiled-coil region" evidence="11">
    <location>
        <begin position="266"/>
        <end position="339"/>
    </location>
</feature>
<dbReference type="GO" id="GO:0003746">
    <property type="term" value="F:translation elongation factor activity"/>
    <property type="evidence" value="ECO:0007669"/>
    <property type="project" value="UniProtKB-KW"/>
</dbReference>
<keyword evidence="5" id="KW-0677">Repeat</keyword>
<dbReference type="PROSITE" id="PS50076">
    <property type="entry name" value="DNAJ_2"/>
    <property type="match status" value="1"/>
</dbReference>
<evidence type="ECO:0000256" key="7">
    <source>
        <dbReference type="ARBA" id="ARBA00022917"/>
    </source>
</evidence>
<dbReference type="InterPro" id="IPR014717">
    <property type="entry name" value="Transl_elong_EF1B/ribsomal_bS6"/>
</dbReference>
<dbReference type="STRING" id="7375.A0A0L0CKI5"/>
<keyword evidence="9" id="KW-0539">Nucleus</keyword>
<gene>
    <name evidence="15" type="ORF">FF38_09215</name>
</gene>
<dbReference type="Proteomes" id="UP000037069">
    <property type="component" value="Unassembled WGS sequence"/>
</dbReference>
<feature type="non-terminal residue" evidence="15">
    <location>
        <position position="915"/>
    </location>
</feature>
<evidence type="ECO:0000256" key="3">
    <source>
        <dbReference type="ARBA" id="ARBA00007411"/>
    </source>
</evidence>
<evidence type="ECO:0000256" key="5">
    <source>
        <dbReference type="ARBA" id="ARBA00022737"/>
    </source>
</evidence>
<dbReference type="AlphaFoldDB" id="A0A0L0CKI5"/>
<dbReference type="SMART" id="SM00271">
    <property type="entry name" value="DnaJ"/>
    <property type="match status" value="1"/>
</dbReference>
<keyword evidence="4" id="KW-0963">Cytoplasm</keyword>
<dbReference type="InterPro" id="IPR001326">
    <property type="entry name" value="Transl_elong_EF1B_B/D_CS"/>
</dbReference>
<dbReference type="PROSITE" id="PS50090">
    <property type="entry name" value="MYB_LIKE"/>
    <property type="match status" value="1"/>
</dbReference>
<protein>
    <submittedName>
        <fullName evidence="15">Uncharacterized protein</fullName>
    </submittedName>
</protein>
<comment type="similarity">
    <text evidence="3 10">Belongs to the EF-1-beta/EF-1-delta family.</text>
</comment>
<keyword evidence="8" id="KW-0143">Chaperone</keyword>
<dbReference type="InterPro" id="IPR009057">
    <property type="entry name" value="Homeodomain-like_sf"/>
</dbReference>
<dbReference type="InterPro" id="IPR042569">
    <property type="entry name" value="RAC_head_sf"/>
</dbReference>
<dbReference type="Pfam" id="PF10587">
    <property type="entry name" value="EF-1_beta_acid"/>
    <property type="match status" value="1"/>
</dbReference>
<dbReference type="InterPro" id="IPR036219">
    <property type="entry name" value="eEF-1beta-like_sf"/>
</dbReference>
<dbReference type="Gene3D" id="3.30.70.60">
    <property type="match status" value="1"/>
</dbReference>
<dbReference type="GO" id="GO:0005829">
    <property type="term" value="C:cytosol"/>
    <property type="evidence" value="ECO:0007669"/>
    <property type="project" value="TreeGrafter"/>
</dbReference>
<evidence type="ECO:0000256" key="10">
    <source>
        <dbReference type="RuleBase" id="RU003791"/>
    </source>
</evidence>
<feature type="domain" description="Myb-like" evidence="14">
    <location>
        <begin position="563"/>
        <end position="617"/>
    </location>
</feature>
<dbReference type="EMBL" id="JRES01000267">
    <property type="protein sequence ID" value="KNC32780.1"/>
    <property type="molecule type" value="Genomic_DNA"/>
</dbReference>
<keyword evidence="7 10" id="KW-0648">Protein biosynthesis</keyword>
<dbReference type="Gene3D" id="1.10.10.60">
    <property type="entry name" value="Homeodomain-like"/>
    <property type="match status" value="2"/>
</dbReference>
<dbReference type="SMART" id="SM01182">
    <property type="entry name" value="EF-1_beta_acid"/>
    <property type="match status" value="3"/>
</dbReference>
<evidence type="ECO:0000259" key="13">
    <source>
        <dbReference type="PROSITE" id="PS50076"/>
    </source>
</evidence>
<dbReference type="GO" id="GO:0030544">
    <property type="term" value="F:Hsp70 protein binding"/>
    <property type="evidence" value="ECO:0007669"/>
    <property type="project" value="InterPro"/>
</dbReference>
<evidence type="ECO:0000313" key="15">
    <source>
        <dbReference type="EMBL" id="KNC32780.1"/>
    </source>
</evidence>
<feature type="domain" description="J" evidence="13">
    <location>
        <begin position="70"/>
        <end position="142"/>
    </location>
</feature>
<dbReference type="InterPro" id="IPR018940">
    <property type="entry name" value="EF-1_beta_acid_region_euk"/>
</dbReference>
<evidence type="ECO:0000256" key="2">
    <source>
        <dbReference type="ARBA" id="ARBA00004496"/>
    </source>
</evidence>
<feature type="region of interest" description="Disordered" evidence="12">
    <location>
        <begin position="521"/>
        <end position="569"/>
    </location>
</feature>
<evidence type="ECO:0000256" key="4">
    <source>
        <dbReference type="ARBA" id="ARBA00022490"/>
    </source>
</evidence>
<dbReference type="InterPro" id="IPR014038">
    <property type="entry name" value="EF1B_bsu/dsu_GNE"/>
</dbReference>
<sequence>MAEFVEIECSFLTARRKVQRVGNAYLNAKKKFHSEHIERSESEEKLFADEFVVDINYLKSLDPKEWKDQDHYAVLGLGKLRFEATDDDIRRAYRKMVLQHHPDKRKAKGEDVKTDDDYFTCITKAYETLGTPKTRRSFDSVDPEFDDSFPTQADIDNNFYKSFQKYFNLNSRWSEKKGVPSFGDENSVREDVERFYSFWYDFKSWREFSYLDEEDKEKGQDRDERRWIEKENKAARIKRKKEEMMRIRALVDLAYNNDKRIQKFKNEEKERKLAAKRAKMDAVQAQKAEHERAIREAQLAKERAEKAEQKRIEQIRIEKEQMKKALKKERKLLRDKAKESKYFGNNDKDVLKNMEGVEKICETFNISELQELNKKMVEKSARDSFFAALKQADLKIKADLDEINQLQNKNRTGPVKTENIVKEVKKAELWSNENVQLLIKAVNLFPAGTSQRWDVIASFINQHSSGNSNVSARDVLNKAKALQNSDFSKSSLKTQANASAYESFEKSKKDVVVSSDITVNSEVTSTDSNSDTKENQTNGNNISNCSKSTTPGNANSMKSSKSSSAATTKTWTKEEQALLEQAIKTYPISTPDRWDRIAECIPNRTKKDCLRRVKELVELVNSKKEAQQAIPKYFAPLDKPSSTPSNFGNLKLSTLYLLVNSTSSVLQGLTRSPLSFAHSKSSPSAVSNMSLIDSPLSRKSLLVSEIAKAREHIKNSLEKMDGISCVDATIVPSNLLERIQLLEEENANLKQIISKLNDLSIDSQKRITALEGLVTCSKPVAQSLTEDDDGVDLFASDSDEESEEAARIREERLAAYAAKKSKKPVLIAKSSLVLDVKPWDDETDLQEMENLIRKISADGLLWGASKLVPVAFGISKLSISCVVEDDKVSIDWLTEEIEKNEEFVQSVDVAAFNKI</sequence>
<reference evidence="15 16" key="1">
    <citation type="journal article" date="2015" name="Nat. Commun.">
        <title>Lucilia cuprina genome unlocks parasitic fly biology to underpin future interventions.</title>
        <authorList>
            <person name="Anstead C.A."/>
            <person name="Korhonen P.K."/>
            <person name="Young N.D."/>
            <person name="Hall R.S."/>
            <person name="Jex A.R."/>
            <person name="Murali S.C."/>
            <person name="Hughes D.S."/>
            <person name="Lee S.F."/>
            <person name="Perry T."/>
            <person name="Stroehlein A.J."/>
            <person name="Ansell B.R."/>
            <person name="Breugelmans B."/>
            <person name="Hofmann A."/>
            <person name="Qu J."/>
            <person name="Dugan S."/>
            <person name="Lee S.L."/>
            <person name="Chao H."/>
            <person name="Dinh H."/>
            <person name="Han Y."/>
            <person name="Doddapaneni H.V."/>
            <person name="Worley K.C."/>
            <person name="Muzny D.M."/>
            <person name="Ioannidis P."/>
            <person name="Waterhouse R.M."/>
            <person name="Zdobnov E.M."/>
            <person name="James P.J."/>
            <person name="Bagnall N.H."/>
            <person name="Kotze A.C."/>
            <person name="Gibbs R.A."/>
            <person name="Richards S."/>
            <person name="Batterham P."/>
            <person name="Gasser R.B."/>
        </authorList>
    </citation>
    <scope>NUCLEOTIDE SEQUENCE [LARGE SCALE GENOMIC DNA]</scope>
    <source>
        <strain evidence="15 16">LS</strain>
        <tissue evidence="15">Full body</tissue>
    </source>
</reference>
<dbReference type="CDD" id="cd00167">
    <property type="entry name" value="SANT"/>
    <property type="match status" value="1"/>
</dbReference>
<dbReference type="CDD" id="cd06257">
    <property type="entry name" value="DnaJ"/>
    <property type="match status" value="1"/>
</dbReference>
<dbReference type="Pfam" id="PF23082">
    <property type="entry name" value="Myb_DNA-binding_2"/>
    <property type="match status" value="2"/>
</dbReference>
<evidence type="ECO:0000256" key="1">
    <source>
        <dbReference type="ARBA" id="ARBA00004123"/>
    </source>
</evidence>
<dbReference type="Pfam" id="PF16717">
    <property type="entry name" value="RAC_head"/>
    <property type="match status" value="1"/>
</dbReference>
<dbReference type="GO" id="GO:0006450">
    <property type="term" value="P:regulation of translational fidelity"/>
    <property type="evidence" value="ECO:0007669"/>
    <property type="project" value="InterPro"/>
</dbReference>
<dbReference type="FunFam" id="3.30.70.60:FF:000001">
    <property type="entry name" value="Elongation factor 1-beta 1 like"/>
    <property type="match status" value="1"/>
</dbReference>
<evidence type="ECO:0000256" key="8">
    <source>
        <dbReference type="ARBA" id="ARBA00023186"/>
    </source>
</evidence>
<comment type="caution">
    <text evidence="15">The sequence shown here is derived from an EMBL/GenBank/DDBJ whole genome shotgun (WGS) entry which is preliminary data.</text>
</comment>
<dbReference type="Pfam" id="PF21884">
    <property type="entry name" value="ZUO1-like_ZHD"/>
    <property type="match status" value="1"/>
</dbReference>
<dbReference type="GO" id="GO:0043022">
    <property type="term" value="F:ribosome binding"/>
    <property type="evidence" value="ECO:0007669"/>
    <property type="project" value="InterPro"/>
</dbReference>
<dbReference type="InterPro" id="IPR044634">
    <property type="entry name" value="Zuotin/DnaJC2"/>
</dbReference>
<dbReference type="SUPFAM" id="SSF46565">
    <property type="entry name" value="Chaperone J-domain"/>
    <property type="match status" value="1"/>
</dbReference>
<dbReference type="Gene3D" id="1.10.8.840">
    <property type="entry name" value="Ribosome-associated complex head domain"/>
    <property type="match status" value="1"/>
</dbReference>
<dbReference type="OrthoDB" id="331763at2759"/>
<dbReference type="InterPro" id="IPR001005">
    <property type="entry name" value="SANT/Myb"/>
</dbReference>
<organism evidence="15 16">
    <name type="scientific">Lucilia cuprina</name>
    <name type="common">Green bottle fly</name>
    <name type="synonym">Australian sheep blowfly</name>
    <dbReference type="NCBI Taxonomy" id="7375"/>
    <lineage>
        <taxon>Eukaryota</taxon>
        <taxon>Metazoa</taxon>
        <taxon>Ecdysozoa</taxon>
        <taxon>Arthropoda</taxon>
        <taxon>Hexapoda</taxon>
        <taxon>Insecta</taxon>
        <taxon>Pterygota</taxon>
        <taxon>Neoptera</taxon>
        <taxon>Endopterygota</taxon>
        <taxon>Diptera</taxon>
        <taxon>Brachycera</taxon>
        <taxon>Muscomorpha</taxon>
        <taxon>Oestroidea</taxon>
        <taxon>Calliphoridae</taxon>
        <taxon>Luciliinae</taxon>
        <taxon>Lucilia</taxon>
    </lineage>
</organism>
<dbReference type="Pfam" id="PF00226">
    <property type="entry name" value="DnaJ"/>
    <property type="match status" value="1"/>
</dbReference>
<evidence type="ECO:0000259" key="14">
    <source>
        <dbReference type="PROSITE" id="PS50090"/>
    </source>
</evidence>
<evidence type="ECO:0000256" key="6">
    <source>
        <dbReference type="ARBA" id="ARBA00022768"/>
    </source>
</evidence>
<dbReference type="FunFam" id="1.10.10.60:FF:000180">
    <property type="entry name" value="DnaJ (Hsp40) homolog, subfamily C, member 2"/>
    <property type="match status" value="1"/>
</dbReference>
<dbReference type="CDD" id="cd00292">
    <property type="entry name" value="EF1B"/>
    <property type="match status" value="1"/>
</dbReference>
<dbReference type="SUPFAM" id="SSF54984">
    <property type="entry name" value="eEF-1beta-like"/>
    <property type="match status" value="1"/>
</dbReference>
<name>A0A0L0CKI5_LUCCU</name>
<dbReference type="PROSITE" id="PS00825">
    <property type="entry name" value="EF1BD_2"/>
    <property type="match status" value="1"/>
</dbReference>
<dbReference type="InterPro" id="IPR032003">
    <property type="entry name" value="RAC_head"/>
</dbReference>
<dbReference type="PANTHER" id="PTHR43999">
    <property type="entry name" value="DNAJ HOMOLOG SUBFAMILY C MEMBER 2"/>
    <property type="match status" value="1"/>
</dbReference>
<proteinExistence type="inferred from homology"/>
<dbReference type="SMART" id="SM00717">
    <property type="entry name" value="SANT"/>
    <property type="match status" value="2"/>
</dbReference>
<keyword evidence="6 10" id="KW-0251">Elongation factor</keyword>
<dbReference type="SMART" id="SM00888">
    <property type="entry name" value="EF1_GNE"/>
    <property type="match status" value="1"/>
</dbReference>
<evidence type="ECO:0000256" key="12">
    <source>
        <dbReference type="SAM" id="MobiDB-lite"/>
    </source>
</evidence>
<evidence type="ECO:0000256" key="9">
    <source>
        <dbReference type="ARBA" id="ARBA00023242"/>
    </source>
</evidence>
<dbReference type="GO" id="GO:0051083">
    <property type="term" value="P:'de novo' cotranslational protein folding"/>
    <property type="evidence" value="ECO:0007669"/>
    <property type="project" value="InterPro"/>
</dbReference>
<dbReference type="Gene3D" id="1.10.287.110">
    <property type="entry name" value="DnaJ domain"/>
    <property type="match status" value="1"/>
</dbReference>
<dbReference type="Pfam" id="PF00736">
    <property type="entry name" value="EF1_GNE"/>
    <property type="match status" value="1"/>
</dbReference>
<comment type="subcellular location">
    <subcellularLocation>
        <location evidence="2">Cytoplasm</location>
    </subcellularLocation>
    <subcellularLocation>
        <location evidence="1">Nucleus</location>
    </subcellularLocation>
</comment>
<feature type="compositionally biased region" description="Polar residues" evidence="12">
    <location>
        <begin position="521"/>
        <end position="555"/>
    </location>
</feature>
<accession>A0A0L0CKI5</accession>
<dbReference type="InterPro" id="IPR001623">
    <property type="entry name" value="DnaJ_domain"/>
</dbReference>
<evidence type="ECO:0000256" key="11">
    <source>
        <dbReference type="SAM" id="Coils"/>
    </source>
</evidence>
<dbReference type="SUPFAM" id="SSF46689">
    <property type="entry name" value="Homeodomain-like"/>
    <property type="match status" value="1"/>
</dbReference>
<keyword evidence="16" id="KW-1185">Reference proteome</keyword>
<dbReference type="InterPro" id="IPR054076">
    <property type="entry name" value="ZUO1-like_ZHD"/>
</dbReference>
<evidence type="ECO:0000313" key="16">
    <source>
        <dbReference type="Proteomes" id="UP000037069"/>
    </source>
</evidence>
<dbReference type="GO" id="GO:0005634">
    <property type="term" value="C:nucleus"/>
    <property type="evidence" value="ECO:0007669"/>
    <property type="project" value="UniProtKB-SubCell"/>
</dbReference>
<keyword evidence="11" id="KW-0175">Coiled coil</keyword>
<dbReference type="PANTHER" id="PTHR43999:SF1">
    <property type="entry name" value="DNAJ HOMOLOG SUBFAMILY C MEMBER 2"/>
    <property type="match status" value="1"/>
</dbReference>
<feature type="compositionally biased region" description="Low complexity" evidence="12">
    <location>
        <begin position="556"/>
        <end position="569"/>
    </location>
</feature>